<dbReference type="InterPro" id="IPR041492">
    <property type="entry name" value="HAD_2"/>
</dbReference>
<protein>
    <submittedName>
        <fullName evidence="1">HAD family phosphatase</fullName>
    </submittedName>
</protein>
<name>A0A9X3SNU8_9ACTN</name>
<dbReference type="InterPro" id="IPR023214">
    <property type="entry name" value="HAD_sf"/>
</dbReference>
<evidence type="ECO:0000313" key="2">
    <source>
        <dbReference type="Proteomes" id="UP001146067"/>
    </source>
</evidence>
<dbReference type="InterPro" id="IPR006439">
    <property type="entry name" value="HAD-SF_hydro_IA"/>
</dbReference>
<dbReference type="Gene3D" id="3.40.50.1000">
    <property type="entry name" value="HAD superfamily/HAD-like"/>
    <property type="match status" value="1"/>
</dbReference>
<organism evidence="1 2">
    <name type="scientific">Glycomyces luteolus</name>
    <dbReference type="NCBI Taxonomy" id="2670330"/>
    <lineage>
        <taxon>Bacteria</taxon>
        <taxon>Bacillati</taxon>
        <taxon>Actinomycetota</taxon>
        <taxon>Actinomycetes</taxon>
        <taxon>Glycomycetales</taxon>
        <taxon>Glycomycetaceae</taxon>
        <taxon>Glycomyces</taxon>
    </lineage>
</organism>
<sequence length="214" mass="24340">MKQFVLFDHDGVLVDTEAWYYKAGERALADVGFALDKDQYLRDMTRSAGTWAQARAAGIDEATIDRQRKVRDEYYQEYLRTEDIGIEGVVEALAELSAYVRMAIVTTAKRVDFELIHEHRQIRKFMEFVLAREDYALAKPHPEPYLTGLERLGASKEATLVVEDSSRGLRSAVAAGIDCVIVHNDFTAGHDFAQASHRIEKLIELKDIIRNEHP</sequence>
<dbReference type="Pfam" id="PF13419">
    <property type="entry name" value="HAD_2"/>
    <property type="match status" value="1"/>
</dbReference>
<dbReference type="InterPro" id="IPR050155">
    <property type="entry name" value="HAD-like_hydrolase_sf"/>
</dbReference>
<dbReference type="Gene3D" id="1.10.150.240">
    <property type="entry name" value="Putative phosphatase, domain 2"/>
    <property type="match status" value="1"/>
</dbReference>
<dbReference type="InterPro" id="IPR036412">
    <property type="entry name" value="HAD-like_sf"/>
</dbReference>
<dbReference type="PANTHER" id="PTHR43434:SF1">
    <property type="entry name" value="PHOSPHOGLYCOLATE PHOSPHATASE"/>
    <property type="match status" value="1"/>
</dbReference>
<reference evidence="1" key="1">
    <citation type="submission" date="2022-12" db="EMBL/GenBank/DDBJ databases">
        <title>Gycomyces niveus sp.nov.,a novel actinomycete isolated from soil in Shouguan.</title>
        <authorList>
            <person name="Yang X."/>
        </authorList>
    </citation>
    <scope>NUCLEOTIDE SEQUENCE</scope>
    <source>
        <strain evidence="1">NEAU-A15</strain>
    </source>
</reference>
<dbReference type="NCBIfam" id="TIGR01509">
    <property type="entry name" value="HAD-SF-IA-v3"/>
    <property type="match status" value="1"/>
</dbReference>
<dbReference type="GO" id="GO:0006281">
    <property type="term" value="P:DNA repair"/>
    <property type="evidence" value="ECO:0007669"/>
    <property type="project" value="TreeGrafter"/>
</dbReference>
<keyword evidence="2" id="KW-1185">Reference proteome</keyword>
<evidence type="ECO:0000313" key="1">
    <source>
        <dbReference type="EMBL" id="MDA1358632.1"/>
    </source>
</evidence>
<proteinExistence type="predicted"/>
<dbReference type="SFLD" id="SFLDG01129">
    <property type="entry name" value="C1.5:_HAD__Beta-PGM__Phosphata"/>
    <property type="match status" value="1"/>
</dbReference>
<dbReference type="SUPFAM" id="SSF56784">
    <property type="entry name" value="HAD-like"/>
    <property type="match status" value="1"/>
</dbReference>
<gene>
    <name evidence="1" type="ORF">O1R50_03305</name>
</gene>
<dbReference type="RefSeq" id="WP_270108438.1">
    <property type="nucleotide sequence ID" value="NZ_JAPZVP010000002.1"/>
</dbReference>
<dbReference type="AlphaFoldDB" id="A0A9X3SNU8"/>
<dbReference type="SFLD" id="SFLDS00003">
    <property type="entry name" value="Haloacid_Dehalogenase"/>
    <property type="match status" value="1"/>
</dbReference>
<dbReference type="PANTHER" id="PTHR43434">
    <property type="entry name" value="PHOSPHOGLYCOLATE PHOSPHATASE"/>
    <property type="match status" value="1"/>
</dbReference>
<dbReference type="GO" id="GO:0008967">
    <property type="term" value="F:phosphoglycolate phosphatase activity"/>
    <property type="evidence" value="ECO:0007669"/>
    <property type="project" value="TreeGrafter"/>
</dbReference>
<dbReference type="Proteomes" id="UP001146067">
    <property type="component" value="Unassembled WGS sequence"/>
</dbReference>
<dbReference type="CDD" id="cd07505">
    <property type="entry name" value="HAD_BPGM-like"/>
    <property type="match status" value="1"/>
</dbReference>
<dbReference type="InterPro" id="IPR023198">
    <property type="entry name" value="PGP-like_dom2"/>
</dbReference>
<dbReference type="EMBL" id="JAPZVP010000002">
    <property type="protein sequence ID" value="MDA1358632.1"/>
    <property type="molecule type" value="Genomic_DNA"/>
</dbReference>
<accession>A0A9X3SNU8</accession>
<comment type="caution">
    <text evidence="1">The sequence shown here is derived from an EMBL/GenBank/DDBJ whole genome shotgun (WGS) entry which is preliminary data.</text>
</comment>